<dbReference type="GO" id="GO:0016887">
    <property type="term" value="F:ATP hydrolysis activity"/>
    <property type="evidence" value="ECO:0007669"/>
    <property type="project" value="InterPro"/>
</dbReference>
<gene>
    <name evidence="2" type="primary">mutL_32</name>
    <name evidence="2" type="ORF">SDC9_121005</name>
</gene>
<dbReference type="AlphaFoldDB" id="A0A645CAR9"/>
<dbReference type="InterPro" id="IPR037198">
    <property type="entry name" value="MutL_C_sf"/>
</dbReference>
<evidence type="ECO:0000313" key="2">
    <source>
        <dbReference type="EMBL" id="MPM74020.1"/>
    </source>
</evidence>
<dbReference type="EMBL" id="VSSQ01025705">
    <property type="protein sequence ID" value="MPM74020.1"/>
    <property type="molecule type" value="Genomic_DNA"/>
</dbReference>
<dbReference type="Pfam" id="PF08676">
    <property type="entry name" value="MutL_C"/>
    <property type="match status" value="1"/>
</dbReference>
<sequence>MQKEESSYEYLGQAFNLFLVAQKGDNLYLVDQHAAHERLLFDQIREKKQIQNLMIPISFEVDRDVDAYLKEHQDVYLNLGIKLERSEDLLWHLSSLPSLYRSIEKELVNFIQTMTGDAQEVEKGLYAIVACHAAIKAGDKVDRLMALSLLDKVFSMEEPVCPHGRTFVVRLEKDELAKAVGRT</sequence>
<dbReference type="GO" id="GO:0032300">
    <property type="term" value="C:mismatch repair complex"/>
    <property type="evidence" value="ECO:0007669"/>
    <property type="project" value="InterPro"/>
</dbReference>
<dbReference type="SUPFAM" id="SSF118116">
    <property type="entry name" value="DNA mismatch repair protein MutL"/>
    <property type="match status" value="1"/>
</dbReference>
<name>A0A645CAR9_9ZZZZ</name>
<dbReference type="SMART" id="SM00853">
    <property type="entry name" value="MutL_C"/>
    <property type="match status" value="1"/>
</dbReference>
<accession>A0A645CAR9</accession>
<feature type="domain" description="MutL C-terminal dimerisation" evidence="1">
    <location>
        <begin position="10"/>
        <end position="141"/>
    </location>
</feature>
<dbReference type="InterPro" id="IPR014790">
    <property type="entry name" value="MutL_C"/>
</dbReference>
<dbReference type="GO" id="GO:0005524">
    <property type="term" value="F:ATP binding"/>
    <property type="evidence" value="ECO:0007669"/>
    <property type="project" value="InterPro"/>
</dbReference>
<comment type="caution">
    <text evidence="2">The sequence shown here is derived from an EMBL/GenBank/DDBJ whole genome shotgun (WGS) entry which is preliminary data.</text>
</comment>
<protein>
    <submittedName>
        <fullName evidence="2">DNA mismatch repair protein MutL</fullName>
    </submittedName>
</protein>
<proteinExistence type="predicted"/>
<dbReference type="PANTHER" id="PTHR10073">
    <property type="entry name" value="DNA MISMATCH REPAIR PROTEIN MLH, PMS, MUTL"/>
    <property type="match status" value="1"/>
</dbReference>
<organism evidence="2">
    <name type="scientific">bioreactor metagenome</name>
    <dbReference type="NCBI Taxonomy" id="1076179"/>
    <lineage>
        <taxon>unclassified sequences</taxon>
        <taxon>metagenomes</taxon>
        <taxon>ecological metagenomes</taxon>
    </lineage>
</organism>
<dbReference type="GO" id="GO:0140664">
    <property type="term" value="F:ATP-dependent DNA damage sensor activity"/>
    <property type="evidence" value="ECO:0007669"/>
    <property type="project" value="InterPro"/>
</dbReference>
<dbReference type="InterPro" id="IPR042120">
    <property type="entry name" value="MutL_C_dimsub"/>
</dbReference>
<dbReference type="InterPro" id="IPR038973">
    <property type="entry name" value="MutL/Mlh/Pms-like"/>
</dbReference>
<reference evidence="2" key="1">
    <citation type="submission" date="2019-08" db="EMBL/GenBank/DDBJ databases">
        <authorList>
            <person name="Kucharzyk K."/>
            <person name="Murdoch R.W."/>
            <person name="Higgins S."/>
            <person name="Loffler F."/>
        </authorList>
    </citation>
    <scope>NUCLEOTIDE SEQUENCE</scope>
</reference>
<evidence type="ECO:0000259" key="1">
    <source>
        <dbReference type="SMART" id="SM00853"/>
    </source>
</evidence>
<dbReference type="PANTHER" id="PTHR10073:SF12">
    <property type="entry name" value="DNA MISMATCH REPAIR PROTEIN MLH1"/>
    <property type="match status" value="1"/>
</dbReference>
<dbReference type="Gene3D" id="3.30.1370.100">
    <property type="entry name" value="MutL, C-terminal domain, regulatory subdomain"/>
    <property type="match status" value="1"/>
</dbReference>
<dbReference type="Gene3D" id="3.30.1540.20">
    <property type="entry name" value="MutL, C-terminal domain, dimerisation subdomain"/>
    <property type="match status" value="1"/>
</dbReference>
<dbReference type="GO" id="GO:0006298">
    <property type="term" value="P:mismatch repair"/>
    <property type="evidence" value="ECO:0007669"/>
    <property type="project" value="InterPro"/>
</dbReference>
<dbReference type="InterPro" id="IPR042121">
    <property type="entry name" value="MutL_C_regsub"/>
</dbReference>